<organism evidence="2 3">
    <name type="scientific">Coleophoma cylindrospora</name>
    <dbReference type="NCBI Taxonomy" id="1849047"/>
    <lineage>
        <taxon>Eukaryota</taxon>
        <taxon>Fungi</taxon>
        <taxon>Dikarya</taxon>
        <taxon>Ascomycota</taxon>
        <taxon>Pezizomycotina</taxon>
        <taxon>Leotiomycetes</taxon>
        <taxon>Helotiales</taxon>
        <taxon>Dermateaceae</taxon>
        <taxon>Coleophoma</taxon>
    </lineage>
</organism>
<accession>A0A3D8QAL0</accession>
<evidence type="ECO:0000256" key="1">
    <source>
        <dbReference type="SAM" id="MobiDB-lite"/>
    </source>
</evidence>
<protein>
    <submittedName>
        <fullName evidence="2">Uncharacterized protein</fullName>
    </submittedName>
</protein>
<keyword evidence="3" id="KW-1185">Reference proteome</keyword>
<gene>
    <name evidence="2" type="ORF">BP6252_13124</name>
</gene>
<evidence type="ECO:0000313" key="3">
    <source>
        <dbReference type="Proteomes" id="UP000256645"/>
    </source>
</evidence>
<feature type="region of interest" description="Disordered" evidence="1">
    <location>
        <begin position="200"/>
        <end position="227"/>
    </location>
</feature>
<dbReference type="OrthoDB" id="10370507at2759"/>
<feature type="compositionally biased region" description="Polar residues" evidence="1">
    <location>
        <begin position="1"/>
        <end position="11"/>
    </location>
</feature>
<feature type="region of interest" description="Disordered" evidence="1">
    <location>
        <begin position="1"/>
        <end position="25"/>
    </location>
</feature>
<reference evidence="2 3" key="1">
    <citation type="journal article" date="2018" name="IMA Fungus">
        <title>IMA Genome-F 9: Draft genome sequence of Annulohypoxylon stygium, Aspergillus mulundensis, Berkeleyomyces basicola (syn. Thielaviopsis basicola), Ceratocystis smalleyi, two Cercospora beticola strains, Coleophoma cylindrospora, Fusarium fracticaudum, Phialophora cf. hyalina, and Morchella septimelata.</title>
        <authorList>
            <person name="Wingfield B.D."/>
            <person name="Bills G.F."/>
            <person name="Dong Y."/>
            <person name="Huang W."/>
            <person name="Nel W.J."/>
            <person name="Swalarsk-Parry B.S."/>
            <person name="Vaghefi N."/>
            <person name="Wilken P.M."/>
            <person name="An Z."/>
            <person name="de Beer Z.W."/>
            <person name="De Vos L."/>
            <person name="Chen L."/>
            <person name="Duong T.A."/>
            <person name="Gao Y."/>
            <person name="Hammerbacher A."/>
            <person name="Kikkert J.R."/>
            <person name="Li Y."/>
            <person name="Li H."/>
            <person name="Li K."/>
            <person name="Li Q."/>
            <person name="Liu X."/>
            <person name="Ma X."/>
            <person name="Naidoo K."/>
            <person name="Pethybridge S.J."/>
            <person name="Sun J."/>
            <person name="Steenkamp E.T."/>
            <person name="van der Nest M.A."/>
            <person name="van Wyk S."/>
            <person name="Wingfield M.J."/>
            <person name="Xiong C."/>
            <person name="Yue Q."/>
            <person name="Zhang X."/>
        </authorList>
    </citation>
    <scope>NUCLEOTIDE SEQUENCE [LARGE SCALE GENOMIC DNA]</scope>
    <source>
        <strain evidence="2 3">BP6252</strain>
    </source>
</reference>
<name>A0A3D8QAL0_9HELO</name>
<dbReference type="AlphaFoldDB" id="A0A3D8QAL0"/>
<dbReference type="EMBL" id="PDLM01000017">
    <property type="protein sequence ID" value="RDW58648.1"/>
    <property type="molecule type" value="Genomic_DNA"/>
</dbReference>
<comment type="caution">
    <text evidence="2">The sequence shown here is derived from an EMBL/GenBank/DDBJ whole genome shotgun (WGS) entry which is preliminary data.</text>
</comment>
<evidence type="ECO:0000313" key="2">
    <source>
        <dbReference type="EMBL" id="RDW58648.1"/>
    </source>
</evidence>
<proteinExistence type="predicted"/>
<sequence>MSAHPSSSASADQKPAALNQHPTTVNPLAGADISNQLYNPALGSIHVMDISRDITLHHRRVSDLVVGMLWYANINSVITQTDVCEFRTVFQPQLKLRARRIHEGQPFLGPDGLVVSLRGDPYNGGDASLGVSPLNTRGILTHPNYDQWLSTLLFAGGERYDSAYHRALVAKGARSPAAATPAAATPESLSPGSAMFCGLKHLDGGKGGNGETGDDDERRSSIAATAA</sequence>
<dbReference type="Proteomes" id="UP000256645">
    <property type="component" value="Unassembled WGS sequence"/>
</dbReference>